<dbReference type="Gene3D" id="3.20.20.30">
    <property type="entry name" value="Luciferase-like domain"/>
    <property type="match status" value="1"/>
</dbReference>
<comment type="caution">
    <text evidence="2">The sequence shown here is derived from an EMBL/GenBank/DDBJ whole genome shotgun (WGS) entry which is preliminary data.</text>
</comment>
<name>A0A917QHU9_9NOCA</name>
<feature type="domain" description="Luciferase-like" evidence="1">
    <location>
        <begin position="7"/>
        <end position="293"/>
    </location>
</feature>
<dbReference type="Proteomes" id="UP000612956">
    <property type="component" value="Unassembled WGS sequence"/>
</dbReference>
<organism evidence="2 3">
    <name type="scientific">Nocardia camponoti</name>
    <dbReference type="NCBI Taxonomy" id="1616106"/>
    <lineage>
        <taxon>Bacteria</taxon>
        <taxon>Bacillati</taxon>
        <taxon>Actinomycetota</taxon>
        <taxon>Actinomycetes</taxon>
        <taxon>Mycobacteriales</taxon>
        <taxon>Nocardiaceae</taxon>
        <taxon>Nocardia</taxon>
    </lineage>
</organism>
<reference evidence="2" key="1">
    <citation type="journal article" date="2014" name="Int. J. Syst. Evol. Microbiol.">
        <title>Complete genome sequence of Corynebacterium casei LMG S-19264T (=DSM 44701T), isolated from a smear-ripened cheese.</title>
        <authorList>
            <consortium name="US DOE Joint Genome Institute (JGI-PGF)"/>
            <person name="Walter F."/>
            <person name="Albersmeier A."/>
            <person name="Kalinowski J."/>
            <person name="Ruckert C."/>
        </authorList>
    </citation>
    <scope>NUCLEOTIDE SEQUENCE</scope>
    <source>
        <strain evidence="2">CGMCC 4.7278</strain>
    </source>
</reference>
<dbReference type="GO" id="GO:0005829">
    <property type="term" value="C:cytosol"/>
    <property type="evidence" value="ECO:0007669"/>
    <property type="project" value="TreeGrafter"/>
</dbReference>
<evidence type="ECO:0000313" key="2">
    <source>
        <dbReference type="EMBL" id="GGK51478.1"/>
    </source>
</evidence>
<dbReference type="InterPro" id="IPR050766">
    <property type="entry name" value="Bact_Lucif_Oxidored"/>
</dbReference>
<dbReference type="SUPFAM" id="SSF51679">
    <property type="entry name" value="Bacterial luciferase-like"/>
    <property type="match status" value="1"/>
</dbReference>
<protein>
    <submittedName>
        <fullName evidence="2">Luciferase</fullName>
    </submittedName>
</protein>
<evidence type="ECO:0000313" key="3">
    <source>
        <dbReference type="Proteomes" id="UP000612956"/>
    </source>
</evidence>
<sequence>MTKRLGLFTRLVRPADDISAGQVYTDALAQIELAQELGYDTAWVAQHHVDPAEGGLPSPLVFLAHAAARFERIRLGTAIITLALEDPIRVAEDAAVLDSLSGNRLELGFGSGGSKSTFALFGIDPEDKQRVYAEKLAKVTATLAGQPLVASPSGEGDWSLHPAAGTLANRVWHASFSADGARRASEAGAGLLLSRTQPRSEAQRDAHIGEVQQPLIDAYLTALTGDGQPRIGASRSVFVADDANEARELAERGAVRFLNHLRTAGVVGMASTVDEILRDSYIGTPDQVAEALGADRSVAQATDLIVQIHPVDPDQRTALRSIELIATKVAPQLGWRADNERRQ</sequence>
<dbReference type="PANTHER" id="PTHR30137">
    <property type="entry name" value="LUCIFERASE-LIKE MONOOXYGENASE"/>
    <property type="match status" value="1"/>
</dbReference>
<accession>A0A917QHU9</accession>
<dbReference type="RefSeq" id="WP_188828975.1">
    <property type="nucleotide sequence ID" value="NZ_BMMW01000002.1"/>
</dbReference>
<dbReference type="GO" id="GO:0016705">
    <property type="term" value="F:oxidoreductase activity, acting on paired donors, with incorporation or reduction of molecular oxygen"/>
    <property type="evidence" value="ECO:0007669"/>
    <property type="project" value="InterPro"/>
</dbReference>
<dbReference type="InterPro" id="IPR036661">
    <property type="entry name" value="Luciferase-like_sf"/>
</dbReference>
<dbReference type="Pfam" id="PF00296">
    <property type="entry name" value="Bac_luciferase"/>
    <property type="match status" value="1"/>
</dbReference>
<dbReference type="AlphaFoldDB" id="A0A917QHU9"/>
<reference evidence="2" key="2">
    <citation type="submission" date="2020-09" db="EMBL/GenBank/DDBJ databases">
        <authorList>
            <person name="Sun Q."/>
            <person name="Zhou Y."/>
        </authorList>
    </citation>
    <scope>NUCLEOTIDE SEQUENCE</scope>
    <source>
        <strain evidence="2">CGMCC 4.7278</strain>
    </source>
</reference>
<dbReference type="EMBL" id="BMMW01000002">
    <property type="protein sequence ID" value="GGK51478.1"/>
    <property type="molecule type" value="Genomic_DNA"/>
</dbReference>
<gene>
    <name evidence="2" type="ORF">GCM10011591_23930</name>
</gene>
<proteinExistence type="predicted"/>
<keyword evidence="3" id="KW-1185">Reference proteome</keyword>
<dbReference type="PANTHER" id="PTHR30137:SF15">
    <property type="entry name" value="BLL6902 PROTEIN"/>
    <property type="match status" value="1"/>
</dbReference>
<dbReference type="InterPro" id="IPR011251">
    <property type="entry name" value="Luciferase-like_dom"/>
</dbReference>
<evidence type="ECO:0000259" key="1">
    <source>
        <dbReference type="Pfam" id="PF00296"/>
    </source>
</evidence>